<comment type="caution">
    <text evidence="2">The sequence shown here is derived from an EMBL/GenBank/DDBJ whole genome shotgun (WGS) entry which is preliminary data.</text>
</comment>
<proteinExistence type="predicted"/>
<dbReference type="RefSeq" id="WP_170169452.1">
    <property type="nucleotide sequence ID" value="NZ_RKHQ01000001.1"/>
</dbReference>
<dbReference type="Proteomes" id="UP000275356">
    <property type="component" value="Unassembled WGS sequence"/>
</dbReference>
<dbReference type="AlphaFoldDB" id="A0A3N2DDH5"/>
<gene>
    <name evidence="1" type="ORF">EDD28_2379</name>
    <name evidence="2" type="ORF">EDD28_2460</name>
</gene>
<protein>
    <submittedName>
        <fullName evidence="2">Uncharacterized protein</fullName>
    </submittedName>
</protein>
<evidence type="ECO:0000313" key="2">
    <source>
        <dbReference type="EMBL" id="ROR97850.1"/>
    </source>
</evidence>
<sequence length="56" mass="6120">MTTIRTLAAEYDAQPYEIAATLDLGRDYDETAEIAPADEQWMREALDAAAEAADNA</sequence>
<reference evidence="2 3" key="1">
    <citation type="submission" date="2018-11" db="EMBL/GenBank/DDBJ databases">
        <title>Sequencing the genomes of 1000 actinobacteria strains.</title>
        <authorList>
            <person name="Klenk H.-P."/>
        </authorList>
    </citation>
    <scope>NUCLEOTIDE SEQUENCE [LARGE SCALE GENOMIC DNA]</scope>
    <source>
        <strain evidence="2 3">DSM 13521</strain>
    </source>
</reference>
<accession>A0A3N2DDH5</accession>
<organism evidence="2 3">
    <name type="scientific">Salana multivorans</name>
    <dbReference type="NCBI Taxonomy" id="120377"/>
    <lineage>
        <taxon>Bacteria</taxon>
        <taxon>Bacillati</taxon>
        <taxon>Actinomycetota</taxon>
        <taxon>Actinomycetes</taxon>
        <taxon>Micrococcales</taxon>
        <taxon>Beutenbergiaceae</taxon>
        <taxon>Salana</taxon>
    </lineage>
</organism>
<keyword evidence="3" id="KW-1185">Reference proteome</keyword>
<evidence type="ECO:0000313" key="1">
    <source>
        <dbReference type="EMBL" id="ROR97771.1"/>
    </source>
</evidence>
<evidence type="ECO:0000313" key="3">
    <source>
        <dbReference type="Proteomes" id="UP000275356"/>
    </source>
</evidence>
<dbReference type="EMBL" id="RKHQ01000001">
    <property type="protein sequence ID" value="ROR97771.1"/>
    <property type="molecule type" value="Genomic_DNA"/>
</dbReference>
<dbReference type="EMBL" id="RKHQ01000001">
    <property type="protein sequence ID" value="ROR97850.1"/>
    <property type="molecule type" value="Genomic_DNA"/>
</dbReference>
<name>A0A3N2DDH5_9MICO</name>